<evidence type="ECO:0000256" key="4">
    <source>
        <dbReference type="ARBA" id="ARBA00022989"/>
    </source>
</evidence>
<evidence type="ECO:0000259" key="7">
    <source>
        <dbReference type="SMART" id="SM00849"/>
    </source>
</evidence>
<dbReference type="Gene3D" id="3.60.15.10">
    <property type="entry name" value="Ribonuclease Z/Hydroxyacylglutathione hydrolase-like"/>
    <property type="match status" value="1"/>
</dbReference>
<comment type="caution">
    <text evidence="8">The sequence shown here is derived from an EMBL/GenBank/DDBJ whole genome shotgun (WGS) entry which is preliminary data.</text>
</comment>
<dbReference type="InterPro" id="IPR001279">
    <property type="entry name" value="Metallo-B-lactamas"/>
</dbReference>
<dbReference type="Proteomes" id="UP000602050">
    <property type="component" value="Unassembled WGS sequence"/>
</dbReference>
<evidence type="ECO:0000256" key="6">
    <source>
        <dbReference type="SAM" id="Phobius"/>
    </source>
</evidence>
<dbReference type="CDD" id="cd07731">
    <property type="entry name" value="ComA-like_MBL-fold"/>
    <property type="match status" value="1"/>
</dbReference>
<feature type="transmembrane region" description="Helical" evidence="6">
    <location>
        <begin position="47"/>
        <end position="66"/>
    </location>
</feature>
<evidence type="ECO:0000256" key="2">
    <source>
        <dbReference type="ARBA" id="ARBA00022475"/>
    </source>
</evidence>
<dbReference type="InterPro" id="IPR036866">
    <property type="entry name" value="RibonucZ/Hydroxyglut_hydro"/>
</dbReference>
<reference evidence="8" key="1">
    <citation type="journal article" date="2014" name="Int. J. Syst. Evol. Microbiol.">
        <title>Complete genome sequence of Corynebacterium casei LMG S-19264T (=DSM 44701T), isolated from a smear-ripened cheese.</title>
        <authorList>
            <consortium name="US DOE Joint Genome Institute (JGI-PGF)"/>
            <person name="Walter F."/>
            <person name="Albersmeier A."/>
            <person name="Kalinowski J."/>
            <person name="Ruckert C."/>
        </authorList>
    </citation>
    <scope>NUCLEOTIDE SEQUENCE</scope>
    <source>
        <strain evidence="8">CGMCC 1.12360</strain>
    </source>
</reference>
<dbReference type="GO" id="GO:0005886">
    <property type="term" value="C:plasma membrane"/>
    <property type="evidence" value="ECO:0007669"/>
    <property type="project" value="UniProtKB-SubCell"/>
</dbReference>
<dbReference type="NCBIfam" id="TIGR00360">
    <property type="entry name" value="ComEC_N-term"/>
    <property type="match status" value="1"/>
</dbReference>
<sequence>MKGYMHIVAFSTIASLLSHYYGNILFSALYILWIGFLYWNRRLGKQVLLCSAASLLFFFFYFPPLYEKTSISEPHSEKYAGQGEIIKPPNISDKRIEFILKEKDSGRLLLVLYFHSEDQMDNKQLSKLKHGALCMLEGVSEHPQSSRNPGQFDYRKYLYTKNISNQVIIASLDDIVCKGESFWHRFYQLRNFLINHIESIYDPYTASWANSLVFGDDSKLDKEIVQLLQRWGLSHLIAISGTHVGILIAFLYFVLRKGGVVTKEKLRQILIFFLPFYAFLAGGDPPVLRACFMVIVFLFVQKWQLKFPPLDVLSLIYLFFLLYNPYFIFHVGFQLSFLVTFGLVLARNWLFQVPNTFMQLLRISFVSQMVIIPLQLHYFTIFEPLSILLNVIIVPYFSLFVIPFMYILVILSLCFPLPKIGMLFSFIHEKIVSIIFLTDQYFRHPFLADDIPFLWIGLYYIVFYLLMKKLIEIKRKQAFGYGMILTGWFILIAVHPYFSPTGKVTMLDIGQGDAFVIELPYRKGVIMVDAGTRYDYAKERPSEHIYEQIIKPFLYASGIKRIDSLVITHEDLDHNGSMPFMIKDGMVDQIIISNYYDVTEEERKLWKEHGIEVTRVGEGDVLSIGGQQIFVLGPEKDYASSNGNSLILFTTFGEYSWLFTGDIEQEQEMALLHRYPNLNVDVLKVAHHGSATSTAETFLQQINPEIALISVGENNPFHHPSPDVIARLQNKEIEILRTDEHGAVQFIFGERSGTFFTYLP</sequence>
<dbReference type="NCBIfam" id="TIGR00361">
    <property type="entry name" value="ComEC_Rec2"/>
    <property type="match status" value="1"/>
</dbReference>
<feature type="transmembrane region" description="Helical" evidence="6">
    <location>
        <begin position="363"/>
        <end position="381"/>
    </location>
</feature>
<feature type="transmembrane region" description="Helical" evidence="6">
    <location>
        <begin position="231"/>
        <end position="254"/>
    </location>
</feature>
<feature type="transmembrane region" description="Helical" evidence="6">
    <location>
        <begin position="420"/>
        <end position="438"/>
    </location>
</feature>
<feature type="transmembrane region" description="Helical" evidence="6">
    <location>
        <begin position="20"/>
        <end position="40"/>
    </location>
</feature>
<dbReference type="Pfam" id="PF03772">
    <property type="entry name" value="Competence"/>
    <property type="match status" value="1"/>
</dbReference>
<keyword evidence="9" id="KW-1185">Reference proteome</keyword>
<dbReference type="AlphaFoldDB" id="A0A8J3EIQ3"/>
<dbReference type="InterPro" id="IPR025405">
    <property type="entry name" value="DUF4131"/>
</dbReference>
<keyword evidence="3 6" id="KW-0812">Transmembrane</keyword>
<feature type="domain" description="Metallo-beta-lactamase" evidence="7">
    <location>
        <begin position="511"/>
        <end position="713"/>
    </location>
</feature>
<dbReference type="Pfam" id="PF13567">
    <property type="entry name" value="DUF4131"/>
    <property type="match status" value="1"/>
</dbReference>
<keyword evidence="5 6" id="KW-0472">Membrane</keyword>
<dbReference type="InterPro" id="IPR004797">
    <property type="entry name" value="Competence_ComEC/Rec2"/>
</dbReference>
<dbReference type="PANTHER" id="PTHR30619:SF1">
    <property type="entry name" value="RECOMBINATION PROTEIN 2"/>
    <property type="match status" value="1"/>
</dbReference>
<dbReference type="GO" id="GO:0030420">
    <property type="term" value="P:establishment of competence for transformation"/>
    <property type="evidence" value="ECO:0007669"/>
    <property type="project" value="InterPro"/>
</dbReference>
<dbReference type="SUPFAM" id="SSF56281">
    <property type="entry name" value="Metallo-hydrolase/oxidoreductase"/>
    <property type="match status" value="1"/>
</dbReference>
<feature type="transmembrane region" description="Helical" evidence="6">
    <location>
        <begin position="387"/>
        <end position="413"/>
    </location>
</feature>
<feature type="transmembrane region" description="Helical" evidence="6">
    <location>
        <begin position="335"/>
        <end position="351"/>
    </location>
</feature>
<accession>A0A8J3EIQ3</accession>
<comment type="subcellular location">
    <subcellularLocation>
        <location evidence="1">Cell membrane</location>
        <topology evidence="1">Multi-pass membrane protein</topology>
    </subcellularLocation>
</comment>
<dbReference type="RefSeq" id="WP_188390419.1">
    <property type="nucleotide sequence ID" value="NZ_BMEV01000002.1"/>
</dbReference>
<dbReference type="InterPro" id="IPR052159">
    <property type="entry name" value="Competence_DNA_uptake"/>
</dbReference>
<dbReference type="PANTHER" id="PTHR30619">
    <property type="entry name" value="DNA INTERNALIZATION/COMPETENCE PROTEIN COMEC/REC2"/>
    <property type="match status" value="1"/>
</dbReference>
<feature type="transmembrane region" description="Helical" evidence="6">
    <location>
        <begin position="266"/>
        <end position="281"/>
    </location>
</feature>
<feature type="transmembrane region" description="Helical" evidence="6">
    <location>
        <begin position="450"/>
        <end position="467"/>
    </location>
</feature>
<dbReference type="Pfam" id="PF00753">
    <property type="entry name" value="Lactamase_B"/>
    <property type="match status" value="1"/>
</dbReference>
<dbReference type="EMBL" id="BMEV01000002">
    <property type="protein sequence ID" value="GGH68317.1"/>
    <property type="molecule type" value="Genomic_DNA"/>
</dbReference>
<name>A0A8J3EIQ3_9BACI</name>
<feature type="transmembrane region" description="Helical" evidence="6">
    <location>
        <begin position="479"/>
        <end position="498"/>
    </location>
</feature>
<evidence type="ECO:0000313" key="8">
    <source>
        <dbReference type="EMBL" id="GGH68317.1"/>
    </source>
</evidence>
<evidence type="ECO:0000313" key="9">
    <source>
        <dbReference type="Proteomes" id="UP000602050"/>
    </source>
</evidence>
<organism evidence="8 9">
    <name type="scientific">Compostibacillus humi</name>
    <dbReference type="NCBI Taxonomy" id="1245525"/>
    <lineage>
        <taxon>Bacteria</taxon>
        <taxon>Bacillati</taxon>
        <taxon>Bacillota</taxon>
        <taxon>Bacilli</taxon>
        <taxon>Bacillales</taxon>
        <taxon>Bacillaceae</taxon>
        <taxon>Compostibacillus</taxon>
    </lineage>
</organism>
<evidence type="ECO:0000256" key="1">
    <source>
        <dbReference type="ARBA" id="ARBA00004651"/>
    </source>
</evidence>
<reference evidence="8" key="2">
    <citation type="submission" date="2020-09" db="EMBL/GenBank/DDBJ databases">
        <authorList>
            <person name="Sun Q."/>
            <person name="Zhou Y."/>
        </authorList>
    </citation>
    <scope>NUCLEOTIDE SEQUENCE</scope>
    <source>
        <strain evidence="8">CGMCC 1.12360</strain>
    </source>
</reference>
<dbReference type="SMART" id="SM00849">
    <property type="entry name" value="Lactamase_B"/>
    <property type="match status" value="1"/>
</dbReference>
<dbReference type="InterPro" id="IPR035681">
    <property type="entry name" value="ComA-like_MBL"/>
</dbReference>
<keyword evidence="2" id="KW-1003">Cell membrane</keyword>
<proteinExistence type="predicted"/>
<evidence type="ECO:0000256" key="3">
    <source>
        <dbReference type="ARBA" id="ARBA00022692"/>
    </source>
</evidence>
<protein>
    <submittedName>
        <fullName evidence="8">ComE operon protein 3</fullName>
    </submittedName>
</protein>
<keyword evidence="4 6" id="KW-1133">Transmembrane helix</keyword>
<evidence type="ECO:0000256" key="5">
    <source>
        <dbReference type="ARBA" id="ARBA00023136"/>
    </source>
</evidence>
<dbReference type="InterPro" id="IPR004477">
    <property type="entry name" value="ComEC_N"/>
</dbReference>
<gene>
    <name evidence="8" type="primary">comEC</name>
    <name evidence="8" type="ORF">GCM10010978_01170</name>
</gene>